<dbReference type="Gene3D" id="3.40.980.10">
    <property type="entry name" value="MoaB/Mog-like domain"/>
    <property type="match status" value="1"/>
</dbReference>
<evidence type="ECO:0000313" key="6">
    <source>
        <dbReference type="Proteomes" id="UP000199370"/>
    </source>
</evidence>
<comment type="similarity">
    <text evidence="1">Belongs to the MoaB/Mog family.</text>
</comment>
<dbReference type="Proteomes" id="UP000199370">
    <property type="component" value="Unassembled WGS sequence"/>
</dbReference>
<dbReference type="InterPro" id="IPR012245">
    <property type="entry name" value="MoaB"/>
</dbReference>
<name>A0A1G9WXW2_9EURY</name>
<protein>
    <submittedName>
        <fullName evidence="5">Molybdenum cofactor biosynthesis protein B</fullName>
    </submittedName>
</protein>
<keyword evidence="2" id="KW-0501">Molybdenum cofactor biosynthesis</keyword>
<dbReference type="PANTHER" id="PTHR43232:SF2">
    <property type="entry name" value="MOLYBDENUM COFACTOR BIOSYNTHESIS PROTEIN B"/>
    <property type="match status" value="1"/>
</dbReference>
<dbReference type="GO" id="GO:0006777">
    <property type="term" value="P:Mo-molybdopterin cofactor biosynthetic process"/>
    <property type="evidence" value="ECO:0007669"/>
    <property type="project" value="UniProtKB-KW"/>
</dbReference>
<dbReference type="FunFam" id="3.40.980.10:FF:000006">
    <property type="entry name" value="Molybdenum cofactor biosynthesis protein B"/>
    <property type="match status" value="1"/>
</dbReference>
<dbReference type="EMBL" id="FNIA01000009">
    <property type="protein sequence ID" value="SDM89279.1"/>
    <property type="molecule type" value="Genomic_DNA"/>
</dbReference>
<keyword evidence="6" id="KW-1185">Reference proteome</keyword>
<evidence type="ECO:0000256" key="3">
    <source>
        <dbReference type="SAM" id="MobiDB-lite"/>
    </source>
</evidence>
<evidence type="ECO:0000256" key="1">
    <source>
        <dbReference type="ARBA" id="ARBA00006112"/>
    </source>
</evidence>
<evidence type="ECO:0000259" key="4">
    <source>
        <dbReference type="SMART" id="SM00852"/>
    </source>
</evidence>
<dbReference type="InterPro" id="IPR001453">
    <property type="entry name" value="MoaB/Mog_dom"/>
</dbReference>
<dbReference type="PIRSF" id="PIRSF006443">
    <property type="entry name" value="MoaB"/>
    <property type="match status" value="1"/>
</dbReference>
<dbReference type="AlphaFoldDB" id="A0A1G9WXW2"/>
<feature type="compositionally biased region" description="Basic and acidic residues" evidence="3">
    <location>
        <begin position="1"/>
        <end position="20"/>
    </location>
</feature>
<dbReference type="PANTHER" id="PTHR43232">
    <property type="entry name" value="MOLYBDENUM COFACTOR BIOSYNTHESIS PROTEIN B"/>
    <property type="match status" value="1"/>
</dbReference>
<evidence type="ECO:0000256" key="2">
    <source>
        <dbReference type="ARBA" id="ARBA00023150"/>
    </source>
</evidence>
<dbReference type="GO" id="GO:0005829">
    <property type="term" value="C:cytosol"/>
    <property type="evidence" value="ECO:0007669"/>
    <property type="project" value="TreeGrafter"/>
</dbReference>
<feature type="region of interest" description="Disordered" evidence="3">
    <location>
        <begin position="1"/>
        <end position="21"/>
    </location>
</feature>
<dbReference type="InterPro" id="IPR008284">
    <property type="entry name" value="MoCF_biosynth_CS"/>
</dbReference>
<feature type="domain" description="MoaB/Mog" evidence="4">
    <location>
        <begin position="23"/>
        <end position="167"/>
    </location>
</feature>
<dbReference type="Pfam" id="PF00994">
    <property type="entry name" value="MoCF_biosynth"/>
    <property type="match status" value="1"/>
</dbReference>
<dbReference type="NCBIfam" id="TIGR00177">
    <property type="entry name" value="molyb_syn"/>
    <property type="match status" value="1"/>
</dbReference>
<proteinExistence type="inferred from homology"/>
<dbReference type="SUPFAM" id="SSF53218">
    <property type="entry name" value="Molybdenum cofactor biosynthesis proteins"/>
    <property type="match status" value="1"/>
</dbReference>
<dbReference type="STRING" id="996166.SAMN05192554_10939"/>
<reference evidence="5 6" key="1">
    <citation type="submission" date="2016-10" db="EMBL/GenBank/DDBJ databases">
        <authorList>
            <person name="de Groot N.N."/>
        </authorList>
    </citation>
    <scope>NUCLEOTIDE SEQUENCE [LARGE SCALE GENOMIC DNA]</scope>
    <source>
        <strain evidence="6">EB21,IBRC-M 10013,KCTC 4048</strain>
    </source>
</reference>
<dbReference type="OrthoDB" id="205337at2157"/>
<gene>
    <name evidence="5" type="ORF">SAMN05192554_10939</name>
</gene>
<evidence type="ECO:0000313" key="5">
    <source>
        <dbReference type="EMBL" id="SDM89279.1"/>
    </source>
</evidence>
<dbReference type="SMART" id="SM00852">
    <property type="entry name" value="MoCF_biosynth"/>
    <property type="match status" value="1"/>
</dbReference>
<organism evidence="5 6">
    <name type="scientific">Haloarchaeobius iranensis</name>
    <dbReference type="NCBI Taxonomy" id="996166"/>
    <lineage>
        <taxon>Archaea</taxon>
        <taxon>Methanobacteriati</taxon>
        <taxon>Methanobacteriota</taxon>
        <taxon>Stenosarchaea group</taxon>
        <taxon>Halobacteria</taxon>
        <taxon>Halobacteriales</taxon>
        <taxon>Halorubellaceae</taxon>
        <taxon>Haloarchaeobius</taxon>
    </lineage>
</organism>
<dbReference type="PROSITE" id="PS01078">
    <property type="entry name" value="MOCF_BIOSYNTHESIS_1"/>
    <property type="match status" value="1"/>
</dbReference>
<accession>A0A1G9WXW2</accession>
<dbReference type="InterPro" id="IPR036425">
    <property type="entry name" value="MoaB/Mog-like_dom_sf"/>
</dbReference>
<sequence length="175" mass="18741">MSERVDDDGHDHHEHDDHHLGVAVVTVSSSRTLDDDPSGDRIASLLTDEGHEVAVRELIADEYDSVQGTVGRLVDREDVDLVVTTGGTGVTPDDVTVEAVEPLFDKQLPGFGELFRRLSQEEIGTRAIATRTMAGVDEGVLVCCLPGSEAAVRLGVAEIIVPEAPHLVGLARRSD</sequence>
<dbReference type="CDD" id="cd00886">
    <property type="entry name" value="MogA_MoaB"/>
    <property type="match status" value="1"/>
</dbReference>